<dbReference type="Pfam" id="PF00034">
    <property type="entry name" value="Cytochrom_C"/>
    <property type="match status" value="2"/>
</dbReference>
<evidence type="ECO:0000256" key="2">
    <source>
        <dbReference type="ARBA" id="ARBA00022448"/>
    </source>
</evidence>
<evidence type="ECO:0000313" key="11">
    <source>
        <dbReference type="EMBL" id="GEN64880.1"/>
    </source>
</evidence>
<dbReference type="AlphaFoldDB" id="A0A511XPJ1"/>
<dbReference type="PROSITE" id="PS51007">
    <property type="entry name" value="CYTC"/>
    <property type="match status" value="3"/>
</dbReference>
<protein>
    <recommendedName>
        <fullName evidence="10">Cytochrome c domain-containing protein</fullName>
    </recommendedName>
</protein>
<dbReference type="RefSeq" id="WP_146892168.1">
    <property type="nucleotide sequence ID" value="NZ_BJYG01000058.1"/>
</dbReference>
<dbReference type="GO" id="GO:0020037">
    <property type="term" value="F:heme binding"/>
    <property type="evidence" value="ECO:0007669"/>
    <property type="project" value="InterPro"/>
</dbReference>
<evidence type="ECO:0000256" key="7">
    <source>
        <dbReference type="ARBA" id="ARBA00023004"/>
    </source>
</evidence>
<dbReference type="EMBL" id="BJYG01000058">
    <property type="protein sequence ID" value="GEN64880.1"/>
    <property type="molecule type" value="Genomic_DNA"/>
</dbReference>
<evidence type="ECO:0000256" key="4">
    <source>
        <dbReference type="ARBA" id="ARBA00022660"/>
    </source>
</evidence>
<keyword evidence="4" id="KW-0679">Respiratory chain</keyword>
<reference evidence="11 12" key="1">
    <citation type="submission" date="2019-07" db="EMBL/GenBank/DDBJ databases">
        <title>Whole genome shotgun sequence of Acetobacter oeni NBRC 105207.</title>
        <authorList>
            <person name="Hosoyama A."/>
            <person name="Uohara A."/>
            <person name="Ohji S."/>
            <person name="Ichikawa N."/>
        </authorList>
    </citation>
    <scope>NUCLEOTIDE SEQUENCE [LARGE SCALE GENOMIC DNA]</scope>
    <source>
        <strain evidence="11 12">NBRC 105207</strain>
    </source>
</reference>
<dbReference type="GO" id="GO:0009055">
    <property type="term" value="F:electron transfer activity"/>
    <property type="evidence" value="ECO:0007669"/>
    <property type="project" value="InterPro"/>
</dbReference>
<dbReference type="Pfam" id="PF13442">
    <property type="entry name" value="Cytochrome_CBB3"/>
    <property type="match status" value="1"/>
</dbReference>
<comment type="caution">
    <text evidence="11">The sequence shown here is derived from an EMBL/GenBank/DDBJ whole genome shotgun (WGS) entry which is preliminary data.</text>
</comment>
<feature type="domain" description="Cytochrome c" evidence="10">
    <location>
        <begin position="302"/>
        <end position="391"/>
    </location>
</feature>
<dbReference type="PANTHER" id="PTHR33751:SF9">
    <property type="entry name" value="CYTOCHROME C4"/>
    <property type="match status" value="1"/>
</dbReference>
<keyword evidence="6" id="KW-0249">Electron transport</keyword>
<evidence type="ECO:0000256" key="1">
    <source>
        <dbReference type="ARBA" id="ARBA00001926"/>
    </source>
</evidence>
<keyword evidence="3 8" id="KW-0349">Heme</keyword>
<evidence type="ECO:0000256" key="6">
    <source>
        <dbReference type="ARBA" id="ARBA00022982"/>
    </source>
</evidence>
<dbReference type="InterPro" id="IPR036909">
    <property type="entry name" value="Cyt_c-like_dom_sf"/>
</dbReference>
<evidence type="ECO:0000259" key="10">
    <source>
        <dbReference type="PROSITE" id="PS51007"/>
    </source>
</evidence>
<dbReference type="OrthoDB" id="9808603at2"/>
<keyword evidence="12" id="KW-1185">Reference proteome</keyword>
<keyword evidence="2" id="KW-0813">Transport</keyword>
<keyword evidence="7 8" id="KW-0408">Iron</keyword>
<keyword evidence="9" id="KW-0472">Membrane</keyword>
<dbReference type="InterPro" id="IPR008168">
    <property type="entry name" value="Cyt_C_IC"/>
</dbReference>
<dbReference type="InterPro" id="IPR050597">
    <property type="entry name" value="Cytochrome_c_Oxidase_Subunit"/>
</dbReference>
<dbReference type="PRINTS" id="PR00605">
    <property type="entry name" value="CYTCHROMECIC"/>
</dbReference>
<feature type="domain" description="Cytochrome c" evidence="10">
    <location>
        <begin position="204"/>
        <end position="291"/>
    </location>
</feature>
<feature type="transmembrane region" description="Helical" evidence="9">
    <location>
        <begin position="21"/>
        <end position="41"/>
    </location>
</feature>
<dbReference type="PANTHER" id="PTHR33751">
    <property type="entry name" value="CBB3-TYPE CYTOCHROME C OXIDASE SUBUNIT FIXP"/>
    <property type="match status" value="1"/>
</dbReference>
<organism evidence="11 12">
    <name type="scientific">Acetobacter oeni</name>
    <dbReference type="NCBI Taxonomy" id="304077"/>
    <lineage>
        <taxon>Bacteria</taxon>
        <taxon>Pseudomonadati</taxon>
        <taxon>Pseudomonadota</taxon>
        <taxon>Alphaproteobacteria</taxon>
        <taxon>Acetobacterales</taxon>
        <taxon>Acetobacteraceae</taxon>
        <taxon>Acetobacter</taxon>
    </lineage>
</organism>
<dbReference type="InterPro" id="IPR009056">
    <property type="entry name" value="Cyt_c-like_dom"/>
</dbReference>
<dbReference type="GO" id="GO:0005506">
    <property type="term" value="F:iron ion binding"/>
    <property type="evidence" value="ECO:0007669"/>
    <property type="project" value="InterPro"/>
</dbReference>
<keyword evidence="9" id="KW-1133">Transmembrane helix</keyword>
<accession>A0A511XPJ1</accession>
<dbReference type="SUPFAM" id="SSF46626">
    <property type="entry name" value="Cytochrome c"/>
    <property type="match status" value="3"/>
</dbReference>
<evidence type="ECO:0000313" key="12">
    <source>
        <dbReference type="Proteomes" id="UP000321746"/>
    </source>
</evidence>
<evidence type="ECO:0000256" key="5">
    <source>
        <dbReference type="ARBA" id="ARBA00022723"/>
    </source>
</evidence>
<comment type="cofactor">
    <cofactor evidence="1">
        <name>heme c</name>
        <dbReference type="ChEBI" id="CHEBI:61717"/>
    </cofactor>
</comment>
<dbReference type="Gene3D" id="1.10.760.10">
    <property type="entry name" value="Cytochrome c-like domain"/>
    <property type="match status" value="3"/>
</dbReference>
<evidence type="ECO:0000256" key="3">
    <source>
        <dbReference type="ARBA" id="ARBA00022617"/>
    </source>
</evidence>
<evidence type="ECO:0000256" key="9">
    <source>
        <dbReference type="SAM" id="Phobius"/>
    </source>
</evidence>
<gene>
    <name evidence="11" type="ORF">AOE01nite_31040</name>
</gene>
<dbReference type="Proteomes" id="UP000321746">
    <property type="component" value="Unassembled WGS sequence"/>
</dbReference>
<evidence type="ECO:0000256" key="8">
    <source>
        <dbReference type="PROSITE-ProRule" id="PRU00433"/>
    </source>
</evidence>
<name>A0A511XPJ1_9PROT</name>
<keyword evidence="9" id="KW-0812">Transmembrane</keyword>
<keyword evidence="5 8" id="KW-0479">Metal-binding</keyword>
<proteinExistence type="predicted"/>
<sequence length="404" mass="41710">MSDDRRPVDERFEPYEPRRRVPLPVYWIAIALAIWGTLTLWRDAHAGFIAGRQRGDEAAADTRRAAAPGADLFLARCSSCHQPDGSGIAGAVPPLAGSPLVKADPSVVVRILLRGIDGPITVAGQHFDGHMPSFASVLDDDQLARIATYVRARFGDNASAVSPSDVAAARAWAAGHPGPWRGGDEIRAALMPLLEPQPAYVASLIAAPDPSILALVQHGTGGGWSCASCHGDLGEGHGDAPRIAGLSSPYLLAQLRAFAGGARTSDAMAPVATSLADAQKIALASYYSQLATPSASVPALQGALDRGEALALDGDSAKGIPACFSCHGSSGFGVAPAFPPIAAQQPAYTAGRLAGFARQAKQGSHALMPSVAARLDDADRRAIADYLATLPPVPTGTAPPAEQH</sequence>
<feature type="domain" description="Cytochrome c" evidence="10">
    <location>
        <begin position="64"/>
        <end position="154"/>
    </location>
</feature>